<name>A0A5M9IRS6_9PSED</name>
<gene>
    <name evidence="2" type="ORF">FX985_05836</name>
</gene>
<dbReference type="EMBL" id="VTFH01000002">
    <property type="protein sequence ID" value="KAA8559458.1"/>
    <property type="molecule type" value="Genomic_DNA"/>
</dbReference>
<feature type="region of interest" description="Disordered" evidence="1">
    <location>
        <begin position="48"/>
        <end position="67"/>
    </location>
</feature>
<accession>A0A5M9IRS6</accession>
<evidence type="ECO:0000256" key="1">
    <source>
        <dbReference type="SAM" id="MobiDB-lite"/>
    </source>
</evidence>
<dbReference type="RefSeq" id="WP_150296255.1">
    <property type="nucleotide sequence ID" value="NZ_VTFH01000002.1"/>
</dbReference>
<sequence>MAQYASDTKKYLSETTEPNTNHWKKMYGVGSTVPVSGIYRCRGCGDEITSNKNDPFPPQNKHQHTDPKVEIWWELIVKTQTTGSGR</sequence>
<proteinExistence type="predicted"/>
<dbReference type="Proteomes" id="UP000323425">
    <property type="component" value="Unassembled WGS sequence"/>
</dbReference>
<feature type="region of interest" description="Disordered" evidence="1">
    <location>
        <begin position="1"/>
        <end position="27"/>
    </location>
</feature>
<evidence type="ECO:0000313" key="3">
    <source>
        <dbReference type="Proteomes" id="UP000323425"/>
    </source>
</evidence>
<evidence type="ECO:0008006" key="4">
    <source>
        <dbReference type="Google" id="ProtNLM"/>
    </source>
</evidence>
<comment type="caution">
    <text evidence="2">The sequence shown here is derived from an EMBL/GenBank/DDBJ whole genome shotgun (WGS) entry which is preliminary data.</text>
</comment>
<evidence type="ECO:0000313" key="2">
    <source>
        <dbReference type="EMBL" id="KAA8559458.1"/>
    </source>
</evidence>
<protein>
    <recommendedName>
        <fullName evidence="4">Protein L</fullName>
    </recommendedName>
</protein>
<organism evidence="2 3">
    <name type="scientific">Pseudomonas extremaustralis</name>
    <dbReference type="NCBI Taxonomy" id="359110"/>
    <lineage>
        <taxon>Bacteria</taxon>
        <taxon>Pseudomonadati</taxon>
        <taxon>Pseudomonadota</taxon>
        <taxon>Gammaproteobacteria</taxon>
        <taxon>Pseudomonadales</taxon>
        <taxon>Pseudomonadaceae</taxon>
        <taxon>Pseudomonas</taxon>
    </lineage>
</organism>
<reference evidence="2 3" key="1">
    <citation type="journal article" date="2018" name="Plant Biotechnol. Rep.">
        <title>Diversity and antifungal activity of endophytic bacteria associated with Panax ginseng seedlings.</title>
        <authorList>
            <person name="Park J.M."/>
            <person name="Hong C.E."/>
            <person name="Jo S.H."/>
        </authorList>
    </citation>
    <scope>NUCLEOTIDE SEQUENCE [LARGE SCALE GENOMIC DNA]</scope>
    <source>
        <strain evidence="2 3">PgKB38</strain>
    </source>
</reference>
<dbReference type="AlphaFoldDB" id="A0A5M9IRS6"/>